<evidence type="ECO:0000256" key="1">
    <source>
        <dbReference type="ARBA" id="ARBA00004651"/>
    </source>
</evidence>
<dbReference type="EMBL" id="VFOQ01000001">
    <property type="protein sequence ID" value="TQL60164.1"/>
    <property type="molecule type" value="Genomic_DNA"/>
</dbReference>
<feature type="transmembrane region" description="Helical" evidence="9">
    <location>
        <begin position="291"/>
        <end position="311"/>
    </location>
</feature>
<comment type="caution">
    <text evidence="9">Lacks conserved residue(s) required for the propagation of feature annotation.</text>
</comment>
<keyword evidence="6 9" id="KW-0812">Transmembrane</keyword>
<organism evidence="10 11">
    <name type="scientific">Oryzihumus leptocrescens</name>
    <dbReference type="NCBI Taxonomy" id="297536"/>
    <lineage>
        <taxon>Bacteria</taxon>
        <taxon>Bacillati</taxon>
        <taxon>Actinomycetota</taxon>
        <taxon>Actinomycetes</taxon>
        <taxon>Micrococcales</taxon>
        <taxon>Intrasporangiaceae</taxon>
        <taxon>Oryzihumus</taxon>
    </lineage>
</organism>
<dbReference type="RefSeq" id="WP_141788100.1">
    <property type="nucleotide sequence ID" value="NZ_VFOQ01000001.1"/>
</dbReference>
<dbReference type="GO" id="GO:0005886">
    <property type="term" value="C:plasma membrane"/>
    <property type="evidence" value="ECO:0007669"/>
    <property type="project" value="UniProtKB-SubCell"/>
</dbReference>
<evidence type="ECO:0000256" key="4">
    <source>
        <dbReference type="ARBA" id="ARBA00022475"/>
    </source>
</evidence>
<dbReference type="InterPro" id="IPR004485">
    <property type="entry name" value="Cobalamin_biosynth_CobD/CbiB"/>
</dbReference>
<comment type="pathway">
    <text evidence="2 9">Cofactor biosynthesis; adenosylcobalamin biosynthesis.</text>
</comment>
<dbReference type="NCBIfam" id="TIGR00380">
    <property type="entry name" value="cobal_cbiB"/>
    <property type="match status" value="1"/>
</dbReference>
<evidence type="ECO:0000256" key="3">
    <source>
        <dbReference type="ARBA" id="ARBA00006263"/>
    </source>
</evidence>
<gene>
    <name evidence="9" type="primary">cobD</name>
    <name evidence="10" type="ORF">FB474_1547</name>
</gene>
<accession>A0A542ZIJ5</accession>
<dbReference type="NCBIfam" id="NF002276">
    <property type="entry name" value="PRK01209.1-4"/>
    <property type="match status" value="1"/>
</dbReference>
<evidence type="ECO:0000256" key="7">
    <source>
        <dbReference type="ARBA" id="ARBA00022989"/>
    </source>
</evidence>
<keyword evidence="11" id="KW-1185">Reference proteome</keyword>
<dbReference type="GO" id="GO:0048472">
    <property type="term" value="F:threonine-phosphate decarboxylase activity"/>
    <property type="evidence" value="ECO:0007669"/>
    <property type="project" value="InterPro"/>
</dbReference>
<keyword evidence="8 9" id="KW-0472">Membrane</keyword>
<dbReference type="GO" id="GO:0015420">
    <property type="term" value="F:ABC-type vitamin B12 transporter activity"/>
    <property type="evidence" value="ECO:0007669"/>
    <property type="project" value="UniProtKB-UniRule"/>
</dbReference>
<evidence type="ECO:0000256" key="2">
    <source>
        <dbReference type="ARBA" id="ARBA00004953"/>
    </source>
</evidence>
<comment type="function">
    <text evidence="9">Converts cobyric acid to cobinamide by the addition of aminopropanol on the F carboxylic group.</text>
</comment>
<dbReference type="UniPathway" id="UPA00148"/>
<sequence length="315" mass="32228">MSRRARAAGLALGFAADALLGDPGRGHPVAAFGRVARAAERRWWADSRPRGAAYTAGLVAGAAGLGWAGERLVRGSAVGEAAVVAAATWSVLGGTSLAREGAAMSGLLREGDLPGARRRLSHLCARDATGLEAGELARASVESLAENTSDAVVAPLLWGAVAGAPGLLGYRAVNTLDAMVGYRSARHHRFGWASARLDDLANLVPARVAALLATATAWFVGGRGDDAWRVWQRDAAAHPSPNAGPVEAAFAGALGVRLGGVNRYGDTVEDRGVLDGGREVRVRDLGRAVTLSRAVSVSALAVAVLVAAGAGRRRG</sequence>
<proteinExistence type="inferred from homology"/>
<dbReference type="OrthoDB" id="9811967at2"/>
<dbReference type="AlphaFoldDB" id="A0A542ZIJ5"/>
<evidence type="ECO:0000256" key="6">
    <source>
        <dbReference type="ARBA" id="ARBA00022692"/>
    </source>
</evidence>
<name>A0A542ZIJ5_9MICO</name>
<dbReference type="PANTHER" id="PTHR34308">
    <property type="entry name" value="COBALAMIN BIOSYNTHESIS PROTEIN CBIB"/>
    <property type="match status" value="1"/>
</dbReference>
<evidence type="ECO:0000313" key="11">
    <source>
        <dbReference type="Proteomes" id="UP000319514"/>
    </source>
</evidence>
<evidence type="ECO:0000313" key="10">
    <source>
        <dbReference type="EMBL" id="TQL60164.1"/>
    </source>
</evidence>
<comment type="caution">
    <text evidence="10">The sequence shown here is derived from an EMBL/GenBank/DDBJ whole genome shotgun (WGS) entry which is preliminary data.</text>
</comment>
<comment type="subcellular location">
    <subcellularLocation>
        <location evidence="1 9">Cell membrane</location>
        <topology evidence="1 9">Multi-pass membrane protein</topology>
    </subcellularLocation>
</comment>
<protein>
    <recommendedName>
        <fullName evidence="9">Cobalamin biosynthesis protein CobD</fullName>
    </recommendedName>
</protein>
<keyword evidence="7 9" id="KW-1133">Transmembrane helix</keyword>
<keyword evidence="5 9" id="KW-0169">Cobalamin biosynthesis</keyword>
<evidence type="ECO:0000256" key="8">
    <source>
        <dbReference type="ARBA" id="ARBA00023136"/>
    </source>
</evidence>
<dbReference type="PANTHER" id="PTHR34308:SF1">
    <property type="entry name" value="COBALAMIN BIOSYNTHESIS PROTEIN CBIB"/>
    <property type="match status" value="1"/>
</dbReference>
<dbReference type="Pfam" id="PF03186">
    <property type="entry name" value="CobD_Cbib"/>
    <property type="match status" value="1"/>
</dbReference>
<dbReference type="Proteomes" id="UP000319514">
    <property type="component" value="Unassembled WGS sequence"/>
</dbReference>
<reference evidence="10 11" key="1">
    <citation type="submission" date="2019-06" db="EMBL/GenBank/DDBJ databases">
        <title>Sequencing the genomes of 1000 actinobacteria strains.</title>
        <authorList>
            <person name="Klenk H.-P."/>
        </authorList>
    </citation>
    <scope>NUCLEOTIDE SEQUENCE [LARGE SCALE GENOMIC DNA]</scope>
    <source>
        <strain evidence="10 11">DSM 18082</strain>
    </source>
</reference>
<comment type="similarity">
    <text evidence="3 9">Belongs to the CobD/CbiB family.</text>
</comment>
<dbReference type="HAMAP" id="MF_00024">
    <property type="entry name" value="CobD_CbiB"/>
    <property type="match status" value="1"/>
</dbReference>
<evidence type="ECO:0000256" key="5">
    <source>
        <dbReference type="ARBA" id="ARBA00022573"/>
    </source>
</evidence>
<dbReference type="GO" id="GO:0009236">
    <property type="term" value="P:cobalamin biosynthetic process"/>
    <property type="evidence" value="ECO:0007669"/>
    <property type="project" value="UniProtKB-UniRule"/>
</dbReference>
<keyword evidence="4 9" id="KW-1003">Cell membrane</keyword>
<evidence type="ECO:0000256" key="9">
    <source>
        <dbReference type="HAMAP-Rule" id="MF_00024"/>
    </source>
</evidence>